<protein>
    <submittedName>
        <fullName evidence="2">Uncharacterized protein</fullName>
    </submittedName>
</protein>
<dbReference type="AlphaFoldDB" id="A0A2N5VKD2"/>
<comment type="caution">
    <text evidence="2">The sequence shown here is derived from an EMBL/GenBank/DDBJ whole genome shotgun (WGS) entry which is preliminary data.</text>
</comment>
<evidence type="ECO:0000313" key="3">
    <source>
        <dbReference type="Proteomes" id="UP000235392"/>
    </source>
</evidence>
<name>A0A2N5VKD2_9BASI</name>
<dbReference type="EMBL" id="PGCI01000010">
    <property type="protein sequence ID" value="PLW50430.1"/>
    <property type="molecule type" value="Genomic_DNA"/>
</dbReference>
<dbReference type="Proteomes" id="UP000235392">
    <property type="component" value="Unassembled WGS sequence"/>
</dbReference>
<sequence>MTRNPVVPWSIGYPIFFPTRTPEGPGDNPGGPTLDELPLEDITVAQEENKD</sequence>
<accession>A0A2N5VKD2</accession>
<organism evidence="2 3">
    <name type="scientific">Puccinia coronata f. sp. avenae</name>
    <dbReference type="NCBI Taxonomy" id="200324"/>
    <lineage>
        <taxon>Eukaryota</taxon>
        <taxon>Fungi</taxon>
        <taxon>Dikarya</taxon>
        <taxon>Basidiomycota</taxon>
        <taxon>Pucciniomycotina</taxon>
        <taxon>Pucciniomycetes</taxon>
        <taxon>Pucciniales</taxon>
        <taxon>Pucciniaceae</taxon>
        <taxon>Puccinia</taxon>
    </lineage>
</organism>
<evidence type="ECO:0000313" key="2">
    <source>
        <dbReference type="EMBL" id="PLW50430.1"/>
    </source>
</evidence>
<feature type="region of interest" description="Disordered" evidence="1">
    <location>
        <begin position="18"/>
        <end position="51"/>
    </location>
</feature>
<evidence type="ECO:0000256" key="1">
    <source>
        <dbReference type="SAM" id="MobiDB-lite"/>
    </source>
</evidence>
<gene>
    <name evidence="2" type="ORF">PCASD_01479</name>
</gene>
<proteinExistence type="predicted"/>
<reference evidence="2 3" key="1">
    <citation type="submission" date="2017-11" db="EMBL/GenBank/DDBJ databases">
        <title>De novo assembly and phasing of dikaryotic genomes from two isolates of Puccinia coronata f. sp. avenae, the causal agent of oat crown rust.</title>
        <authorList>
            <person name="Miller M.E."/>
            <person name="Zhang Y."/>
            <person name="Omidvar V."/>
            <person name="Sperschneider J."/>
            <person name="Schwessinger B."/>
            <person name="Raley C."/>
            <person name="Palmer J.M."/>
            <person name="Garnica D."/>
            <person name="Upadhyaya N."/>
            <person name="Rathjen J."/>
            <person name="Taylor J.M."/>
            <person name="Park R.F."/>
            <person name="Dodds P.N."/>
            <person name="Hirsch C.D."/>
            <person name="Kianian S.F."/>
            <person name="Figueroa M."/>
        </authorList>
    </citation>
    <scope>NUCLEOTIDE SEQUENCE [LARGE SCALE GENOMIC DNA]</scope>
    <source>
        <strain evidence="2">12SD80</strain>
    </source>
</reference>